<dbReference type="Proteomes" id="UP000002646">
    <property type="component" value="Unassembled WGS sequence"/>
</dbReference>
<reference evidence="1 2" key="1">
    <citation type="submission" date="2012-03" db="EMBL/GenBank/DDBJ databases">
        <title>The Genome Sequence of Bartonella washoensis 085-0475.</title>
        <authorList>
            <consortium name="The Broad Institute Genome Sequencing Platform"/>
            <consortium name="The Broad Institute Genome Sequencing Center for Infectious Disease"/>
            <person name="Feldgarden M."/>
            <person name="Kirby J."/>
            <person name="Kosoy M."/>
            <person name="Birtles R."/>
            <person name="Probert W.S."/>
            <person name="Chiaraviglio L."/>
            <person name="Young S.K."/>
            <person name="Zeng Q."/>
            <person name="Gargeya S."/>
            <person name="Fitzgerald M."/>
            <person name="Haas B."/>
            <person name="Abouelleil A."/>
            <person name="Alvarado L."/>
            <person name="Arachchi H.M."/>
            <person name="Berlin A."/>
            <person name="Chapman S.B."/>
            <person name="Gearin G."/>
            <person name="Goldberg J."/>
            <person name="Griggs A."/>
            <person name="Gujja S."/>
            <person name="Hansen M."/>
            <person name="Heiman D."/>
            <person name="Howarth C."/>
            <person name="Larimer J."/>
            <person name="Lui A."/>
            <person name="MacDonald P.J.P."/>
            <person name="McCowen C."/>
            <person name="Montmayeur A."/>
            <person name="Murphy C."/>
            <person name="Neiman D."/>
            <person name="Pearson M."/>
            <person name="Priest M."/>
            <person name="Roberts A."/>
            <person name="Saif S."/>
            <person name="Shea T."/>
            <person name="Sisk P."/>
            <person name="Stolte C."/>
            <person name="Sykes S."/>
            <person name="Wortman J."/>
            <person name="Nusbaum C."/>
            <person name="Birren B."/>
        </authorList>
    </citation>
    <scope>NUCLEOTIDE SEQUENCE [LARGE SCALE GENOMIC DNA]</scope>
    <source>
        <strain evidence="1 2">085-0475</strain>
    </source>
</reference>
<organism evidence="1 2">
    <name type="scientific">Cardidatus Bartonella washoeensis 085-0475</name>
    <dbReference type="NCBI Taxonomy" id="1094564"/>
    <lineage>
        <taxon>Bacteria</taxon>
        <taxon>Pseudomonadati</taxon>
        <taxon>Pseudomonadota</taxon>
        <taxon>Alphaproteobacteria</taxon>
        <taxon>Hyphomicrobiales</taxon>
        <taxon>Bartonellaceae</taxon>
        <taxon>Bartonella</taxon>
    </lineage>
</organism>
<dbReference type="AlphaFoldDB" id="J1JKA4"/>
<proteinExistence type="predicted"/>
<gene>
    <name evidence="1" type="ORF">MCW_00993</name>
</gene>
<protein>
    <submittedName>
        <fullName evidence="1">Uncharacterized protein</fullName>
    </submittedName>
</protein>
<evidence type="ECO:0000313" key="2">
    <source>
        <dbReference type="Proteomes" id="UP000002646"/>
    </source>
</evidence>
<sequence>MELSFILVRSRFKATLAYLYKHLIIRVKCGDSHNANLNGYEY</sequence>
<dbReference type="HOGENOM" id="CLU_3247785_0_0_5"/>
<dbReference type="EMBL" id="AILX01000012">
    <property type="protein sequence ID" value="EJF85107.1"/>
    <property type="molecule type" value="Genomic_DNA"/>
</dbReference>
<name>J1JKA4_9HYPH</name>
<comment type="caution">
    <text evidence="1">The sequence shown here is derived from an EMBL/GenBank/DDBJ whole genome shotgun (WGS) entry which is preliminary data.</text>
</comment>
<evidence type="ECO:0000313" key="1">
    <source>
        <dbReference type="EMBL" id="EJF85107.1"/>
    </source>
</evidence>
<accession>J1JKA4</accession>